<feature type="non-terminal residue" evidence="6">
    <location>
        <position position="1"/>
    </location>
</feature>
<organism evidence="6">
    <name type="scientific">Trepomonas sp. PC1</name>
    <dbReference type="NCBI Taxonomy" id="1076344"/>
    <lineage>
        <taxon>Eukaryota</taxon>
        <taxon>Metamonada</taxon>
        <taxon>Diplomonadida</taxon>
        <taxon>Hexamitidae</taxon>
        <taxon>Hexamitinae</taxon>
        <taxon>Trepomonas</taxon>
    </lineage>
</organism>
<feature type="transmembrane region" description="Helical" evidence="5">
    <location>
        <begin position="82"/>
        <end position="101"/>
    </location>
</feature>
<keyword evidence="4 5" id="KW-0472">Membrane</keyword>
<keyword evidence="3 5" id="KW-1133">Transmembrane helix</keyword>
<feature type="transmembrane region" description="Helical" evidence="5">
    <location>
        <begin position="107"/>
        <end position="126"/>
    </location>
</feature>
<feature type="non-terminal residue" evidence="6">
    <location>
        <position position="159"/>
    </location>
</feature>
<keyword evidence="2 5" id="KW-0812">Transmembrane</keyword>
<gene>
    <name evidence="6" type="ORF">TPC1_17098</name>
</gene>
<name>A0A146K612_9EUKA</name>
<sequence>VKQPILIGVLLGILANLVVQNINWTVPDFLANFFNLSGYLVSPFGFFMLGMFAIVRAKEQKLDRDDILVGWRNLVLKIHIQIMRHLVLPVVFIICCFVFKIKDKESVEISAGIFASPTAVLSFVICDSYGFGGSEAGFDAVVGIITGMLVIPLLQTMVR</sequence>
<accession>A0A146K612</accession>
<dbReference type="GO" id="GO:0016020">
    <property type="term" value="C:membrane"/>
    <property type="evidence" value="ECO:0007669"/>
    <property type="project" value="UniProtKB-SubCell"/>
</dbReference>
<dbReference type="GO" id="GO:0055085">
    <property type="term" value="P:transmembrane transport"/>
    <property type="evidence" value="ECO:0007669"/>
    <property type="project" value="InterPro"/>
</dbReference>
<feature type="transmembrane region" description="Helical" evidence="5">
    <location>
        <begin position="138"/>
        <end position="158"/>
    </location>
</feature>
<dbReference type="EMBL" id="GDID01005282">
    <property type="protein sequence ID" value="JAP91324.1"/>
    <property type="molecule type" value="Transcribed_RNA"/>
</dbReference>
<evidence type="ECO:0000256" key="1">
    <source>
        <dbReference type="ARBA" id="ARBA00004141"/>
    </source>
</evidence>
<proteinExistence type="predicted"/>
<evidence type="ECO:0000256" key="3">
    <source>
        <dbReference type="ARBA" id="ARBA00022989"/>
    </source>
</evidence>
<evidence type="ECO:0000256" key="5">
    <source>
        <dbReference type="SAM" id="Phobius"/>
    </source>
</evidence>
<feature type="transmembrane region" description="Helical" evidence="5">
    <location>
        <begin position="36"/>
        <end position="55"/>
    </location>
</feature>
<dbReference type="InterPro" id="IPR004776">
    <property type="entry name" value="Mem_transp_PIN-like"/>
</dbReference>
<dbReference type="Pfam" id="PF03547">
    <property type="entry name" value="Mem_trans"/>
    <property type="match status" value="1"/>
</dbReference>
<reference evidence="6" key="1">
    <citation type="submission" date="2015-07" db="EMBL/GenBank/DDBJ databases">
        <title>Adaptation to a free-living lifestyle via gene acquisitions in the diplomonad Trepomonas sp. PC1.</title>
        <authorList>
            <person name="Xu F."/>
            <person name="Jerlstrom-Hultqvist J."/>
            <person name="Kolisko M."/>
            <person name="Simpson A.G.B."/>
            <person name="Roger A.J."/>
            <person name="Svard S.G."/>
            <person name="Andersson J.O."/>
        </authorList>
    </citation>
    <scope>NUCLEOTIDE SEQUENCE</scope>
    <source>
        <strain evidence="6">PC1</strain>
    </source>
</reference>
<evidence type="ECO:0000313" key="6">
    <source>
        <dbReference type="EMBL" id="JAP91324.1"/>
    </source>
</evidence>
<comment type="subcellular location">
    <subcellularLocation>
        <location evidence="1">Membrane</location>
        <topology evidence="1">Multi-pass membrane protein</topology>
    </subcellularLocation>
</comment>
<protein>
    <submittedName>
        <fullName evidence="6">Auxin efflux carrier</fullName>
    </submittedName>
</protein>
<evidence type="ECO:0000256" key="4">
    <source>
        <dbReference type="ARBA" id="ARBA00023136"/>
    </source>
</evidence>
<dbReference type="AlphaFoldDB" id="A0A146K612"/>
<evidence type="ECO:0000256" key="2">
    <source>
        <dbReference type="ARBA" id="ARBA00022692"/>
    </source>
</evidence>